<sequence>MLPAFRITKLYDEIYWFSSVYPVKFGMYKLNQYLFIQRKQLGNVQFP</sequence>
<dbReference type="AlphaFoldDB" id="A0A174A2W3"/>
<name>A0A174A2W3_PHOVU</name>
<evidence type="ECO:0000313" key="2">
    <source>
        <dbReference type="Proteomes" id="UP000095333"/>
    </source>
</evidence>
<organism evidence="1 2">
    <name type="scientific">Phocaeicola vulgatus</name>
    <name type="common">Bacteroides vulgatus</name>
    <dbReference type="NCBI Taxonomy" id="821"/>
    <lineage>
        <taxon>Bacteria</taxon>
        <taxon>Pseudomonadati</taxon>
        <taxon>Bacteroidota</taxon>
        <taxon>Bacteroidia</taxon>
        <taxon>Bacteroidales</taxon>
        <taxon>Bacteroidaceae</taxon>
        <taxon>Phocaeicola</taxon>
    </lineage>
</organism>
<evidence type="ECO:0000313" key="1">
    <source>
        <dbReference type="EMBL" id="CUN82229.1"/>
    </source>
</evidence>
<reference evidence="1 2" key="1">
    <citation type="submission" date="2015-09" db="EMBL/GenBank/DDBJ databases">
        <authorList>
            <consortium name="Pathogen Informatics"/>
        </authorList>
    </citation>
    <scope>NUCLEOTIDE SEQUENCE [LARGE SCALE GENOMIC DNA]</scope>
    <source>
        <strain evidence="1 2">2789STDY5834842</strain>
    </source>
</reference>
<accession>A0A174A2W3</accession>
<dbReference type="EMBL" id="CYZI01000003">
    <property type="protein sequence ID" value="CUN82229.1"/>
    <property type="molecule type" value="Genomic_DNA"/>
</dbReference>
<protein>
    <submittedName>
        <fullName evidence="1">Uncharacterized protein</fullName>
    </submittedName>
</protein>
<dbReference type="Proteomes" id="UP000095333">
    <property type="component" value="Unassembled WGS sequence"/>
</dbReference>
<gene>
    <name evidence="1" type="ORF">ERS852457_00859</name>
</gene>
<proteinExistence type="predicted"/>